<feature type="compositionally biased region" description="Low complexity" evidence="1">
    <location>
        <begin position="482"/>
        <end position="497"/>
    </location>
</feature>
<feature type="compositionally biased region" description="Low complexity" evidence="1">
    <location>
        <begin position="386"/>
        <end position="397"/>
    </location>
</feature>
<dbReference type="Gene3D" id="2.30.42.10">
    <property type="match status" value="1"/>
</dbReference>
<evidence type="ECO:0000256" key="1">
    <source>
        <dbReference type="SAM" id="MobiDB-lite"/>
    </source>
</evidence>
<feature type="region of interest" description="Disordered" evidence="1">
    <location>
        <begin position="341"/>
        <end position="369"/>
    </location>
</feature>
<proteinExistence type="predicted"/>
<dbReference type="CDD" id="cd00136">
    <property type="entry name" value="PDZ_canonical"/>
    <property type="match status" value="1"/>
</dbReference>
<dbReference type="InterPro" id="IPR036034">
    <property type="entry name" value="PDZ_sf"/>
</dbReference>
<organism evidence="3 4">
    <name type="scientific">Cordylochernes scorpioides</name>
    <dbReference type="NCBI Taxonomy" id="51811"/>
    <lineage>
        <taxon>Eukaryota</taxon>
        <taxon>Metazoa</taxon>
        <taxon>Ecdysozoa</taxon>
        <taxon>Arthropoda</taxon>
        <taxon>Chelicerata</taxon>
        <taxon>Arachnida</taxon>
        <taxon>Pseudoscorpiones</taxon>
        <taxon>Cheliferoidea</taxon>
        <taxon>Chernetidae</taxon>
        <taxon>Cordylochernes</taxon>
    </lineage>
</organism>
<dbReference type="EMBL" id="CP092878">
    <property type="protein sequence ID" value="UYV78444.1"/>
    <property type="molecule type" value="Genomic_DNA"/>
</dbReference>
<dbReference type="InterPro" id="IPR001478">
    <property type="entry name" value="PDZ"/>
</dbReference>
<dbReference type="Proteomes" id="UP001235939">
    <property type="component" value="Chromosome 16"/>
</dbReference>
<feature type="region of interest" description="Disordered" evidence="1">
    <location>
        <begin position="145"/>
        <end position="321"/>
    </location>
</feature>
<dbReference type="SMART" id="SM00228">
    <property type="entry name" value="PDZ"/>
    <property type="match status" value="1"/>
</dbReference>
<keyword evidence="4" id="KW-1185">Reference proteome</keyword>
<evidence type="ECO:0000259" key="2">
    <source>
        <dbReference type="PROSITE" id="PS50106"/>
    </source>
</evidence>
<accession>A0ABY6LC78</accession>
<feature type="compositionally biased region" description="Basic and acidic residues" evidence="1">
    <location>
        <begin position="201"/>
        <end position="210"/>
    </location>
</feature>
<name>A0ABY6LC78_9ARAC</name>
<feature type="region of interest" description="Disordered" evidence="1">
    <location>
        <begin position="476"/>
        <end position="497"/>
    </location>
</feature>
<dbReference type="PROSITE" id="PS50106">
    <property type="entry name" value="PDZ"/>
    <property type="match status" value="1"/>
</dbReference>
<sequence length="497" mass="53392">MQQAATRTPLAGFKLARSLLKGVRRSAGDDSNVTGPATVTVVPMQGRDFTGLGFTITGNMRDGIFVKDVLPRGPAGESGSIKSGGLDFGTTFLLWGFKSACTCAGDKLLSLTVSLAHVVLEDALNMLSYASPYELQIEVESTPGAKKAVKSPSPQDPRLCHPLYRSQSSGDLDGLRNSGKTATPKQSPMLAPAPLVKSTSKKSDRSKGSHENTPPSSLSRTPKKGMDIPDVVLSAPASESPEPEPPQVTPRTKGTPGKRRAPAPPPQVCPQETTVLIHQEEDTASQLDIDMDSLEDISKEPPPSTQVPGGKRSASLGDLDNLDQKTPSLLFERAISLDLPTHLEEDKETLPPERLTNGEETHLPLDHSPRIKKWIVKENLTASTESNDSNNNSVPSSGDMVEVSLEDDPTPIPAEPAPKTEEQVAPKCPEVIEITEGELDDVMMSHKQYLMKQGRSMAPAGTKKEEDLGFEPWSYKEENKSQKAAAEQAAVEVTDAK</sequence>
<feature type="domain" description="PDZ" evidence="2">
    <location>
        <begin position="38"/>
        <end position="84"/>
    </location>
</feature>
<feature type="compositionally biased region" description="Polar residues" evidence="1">
    <location>
        <begin position="211"/>
        <end position="220"/>
    </location>
</feature>
<feature type="region of interest" description="Disordered" evidence="1">
    <location>
        <begin position="382"/>
        <end position="428"/>
    </location>
</feature>
<protein>
    <recommendedName>
        <fullName evidence="2">PDZ domain-containing protein</fullName>
    </recommendedName>
</protein>
<evidence type="ECO:0000313" key="3">
    <source>
        <dbReference type="EMBL" id="UYV78444.1"/>
    </source>
</evidence>
<reference evidence="3 4" key="1">
    <citation type="submission" date="2022-01" db="EMBL/GenBank/DDBJ databases">
        <title>A chromosomal length assembly of Cordylochernes scorpioides.</title>
        <authorList>
            <person name="Zeh D."/>
            <person name="Zeh J."/>
        </authorList>
    </citation>
    <scope>NUCLEOTIDE SEQUENCE [LARGE SCALE GENOMIC DNA]</scope>
    <source>
        <strain evidence="3">IN4F17</strain>
        <tissue evidence="3">Whole Body</tissue>
    </source>
</reference>
<evidence type="ECO:0000313" key="4">
    <source>
        <dbReference type="Proteomes" id="UP001235939"/>
    </source>
</evidence>
<dbReference type="SUPFAM" id="SSF50156">
    <property type="entry name" value="PDZ domain-like"/>
    <property type="match status" value="1"/>
</dbReference>
<gene>
    <name evidence="3" type="ORF">LAZ67_16001404</name>
</gene>